<reference evidence="2" key="1">
    <citation type="submission" date="2018-11" db="EMBL/GenBank/DDBJ databases">
        <authorList>
            <consortium name="Pathogen Informatics"/>
        </authorList>
    </citation>
    <scope>NUCLEOTIDE SEQUENCE</scope>
</reference>
<dbReference type="Proteomes" id="UP000784294">
    <property type="component" value="Unassembled WGS sequence"/>
</dbReference>
<dbReference type="AlphaFoldDB" id="A0A448XPK7"/>
<comment type="caution">
    <text evidence="2">The sequence shown here is derived from an EMBL/GenBank/DDBJ whole genome shotgun (WGS) entry which is preliminary data.</text>
</comment>
<evidence type="ECO:0000313" key="3">
    <source>
        <dbReference type="Proteomes" id="UP000784294"/>
    </source>
</evidence>
<feature type="region of interest" description="Disordered" evidence="1">
    <location>
        <begin position="82"/>
        <end position="123"/>
    </location>
</feature>
<gene>
    <name evidence="2" type="ORF">PXEA_LOCUS35250</name>
</gene>
<feature type="compositionally biased region" description="Pro residues" evidence="1">
    <location>
        <begin position="83"/>
        <end position="96"/>
    </location>
</feature>
<evidence type="ECO:0000313" key="2">
    <source>
        <dbReference type="EMBL" id="VEL41810.1"/>
    </source>
</evidence>
<evidence type="ECO:0000256" key="1">
    <source>
        <dbReference type="SAM" id="MobiDB-lite"/>
    </source>
</evidence>
<keyword evidence="3" id="KW-1185">Reference proteome</keyword>
<name>A0A448XPK7_9PLAT</name>
<accession>A0A448XPK7</accession>
<protein>
    <submittedName>
        <fullName evidence="2">Uncharacterized protein</fullName>
    </submittedName>
</protein>
<proteinExistence type="predicted"/>
<dbReference type="EMBL" id="CAAALY010271163">
    <property type="protein sequence ID" value="VEL41810.1"/>
    <property type="molecule type" value="Genomic_DNA"/>
</dbReference>
<sequence length="123" mass="14158">MRVSTMPLPPEWSLLWMSIGPFHHLPTLTLSLLPFPPPFHLPIVESETSHRMLELTQRRQRLLHRYYGQATRQFVVLYVNRTLPPPPPPSPPPTPSPTVRRLFRARKPDTTTQSPPRALLASD</sequence>
<organism evidence="2 3">
    <name type="scientific">Protopolystoma xenopodis</name>
    <dbReference type="NCBI Taxonomy" id="117903"/>
    <lineage>
        <taxon>Eukaryota</taxon>
        <taxon>Metazoa</taxon>
        <taxon>Spiralia</taxon>
        <taxon>Lophotrochozoa</taxon>
        <taxon>Platyhelminthes</taxon>
        <taxon>Monogenea</taxon>
        <taxon>Polyopisthocotylea</taxon>
        <taxon>Polystomatidea</taxon>
        <taxon>Polystomatidae</taxon>
        <taxon>Protopolystoma</taxon>
    </lineage>
</organism>
<dbReference type="OrthoDB" id="6256565at2759"/>